<dbReference type="Proteomes" id="UP000092596">
    <property type="component" value="Chromosome"/>
</dbReference>
<name>A0A1B0ZGE2_9MICO</name>
<accession>A0A1B0ZGE2</accession>
<dbReference type="InterPro" id="IPR036761">
    <property type="entry name" value="TTHA0802/YceI-like_sf"/>
</dbReference>
<evidence type="ECO:0000256" key="1">
    <source>
        <dbReference type="ARBA" id="ARBA00008812"/>
    </source>
</evidence>
<organism evidence="3 4">
    <name type="scientific">Dermabacter vaginalis</name>
    <dbReference type="NCBI Taxonomy" id="1630135"/>
    <lineage>
        <taxon>Bacteria</taxon>
        <taxon>Bacillati</taxon>
        <taxon>Actinomycetota</taxon>
        <taxon>Actinomycetes</taxon>
        <taxon>Micrococcales</taxon>
        <taxon>Dermabacteraceae</taxon>
        <taxon>Dermabacter</taxon>
    </lineage>
</organism>
<dbReference type="InterPro" id="IPR007372">
    <property type="entry name" value="Lipid/polyisoprenoid-bd_YceI"/>
</dbReference>
<feature type="domain" description="Lipid/polyisoprenoid-binding YceI-like" evidence="2">
    <location>
        <begin position="12"/>
        <end position="175"/>
    </location>
</feature>
<dbReference type="PANTHER" id="PTHR34406">
    <property type="entry name" value="PROTEIN YCEI"/>
    <property type="match status" value="1"/>
</dbReference>
<comment type="similarity">
    <text evidence="1">Belongs to the UPF0312 family.</text>
</comment>
<dbReference type="Pfam" id="PF04264">
    <property type="entry name" value="YceI"/>
    <property type="match status" value="1"/>
</dbReference>
<dbReference type="Gene3D" id="2.40.128.110">
    <property type="entry name" value="Lipid/polyisoprenoid-binding, YceI-like"/>
    <property type="match status" value="1"/>
</dbReference>
<proteinExistence type="inferred from homology"/>
<dbReference type="STRING" id="1630135.DAD186_04640"/>
<dbReference type="KEGG" id="dva:DAD186_04640"/>
<dbReference type="PANTHER" id="PTHR34406:SF1">
    <property type="entry name" value="PROTEIN YCEI"/>
    <property type="match status" value="1"/>
</dbReference>
<dbReference type="AlphaFoldDB" id="A0A1B0ZGE2"/>
<evidence type="ECO:0000313" key="4">
    <source>
        <dbReference type="Proteomes" id="UP000092596"/>
    </source>
</evidence>
<dbReference type="SMART" id="SM00867">
    <property type="entry name" value="YceI"/>
    <property type="match status" value="1"/>
</dbReference>
<gene>
    <name evidence="3" type="ORF">DAD186_04640</name>
</gene>
<dbReference type="RefSeq" id="WP_065247337.1">
    <property type="nucleotide sequence ID" value="NZ_CP012117.1"/>
</dbReference>
<protein>
    <recommendedName>
        <fullName evidence="2">Lipid/polyisoprenoid-binding YceI-like domain-containing protein</fullName>
    </recommendedName>
</protein>
<evidence type="ECO:0000313" key="3">
    <source>
        <dbReference type="EMBL" id="ANP27019.1"/>
    </source>
</evidence>
<dbReference type="EMBL" id="CP012117">
    <property type="protein sequence ID" value="ANP27019.1"/>
    <property type="molecule type" value="Genomic_DNA"/>
</dbReference>
<sequence>MTALPEGLTQGTWTLDASHTAAAFTVRHAGISKTRGQFDEVSGQMIVGETLEDTRISAEIQIASLTTGNEDRDQHLKSADFFDAEQFTAMAFTSTSFDGKTLKGDLTIKDVTKNVELDVEFEGAATDPFGTYRAGFSGTTEISRKEFGLTWNAALEAGGVLVGDTVKITIDAEFTAPTAA</sequence>
<dbReference type="SUPFAM" id="SSF101874">
    <property type="entry name" value="YceI-like"/>
    <property type="match status" value="1"/>
</dbReference>
<evidence type="ECO:0000259" key="2">
    <source>
        <dbReference type="SMART" id="SM00867"/>
    </source>
</evidence>
<reference evidence="3 4" key="1">
    <citation type="submission" date="2015-06" db="EMBL/GenBank/DDBJ databases">
        <title>Investigation of pathophysiology for high-risk pregnancy and development of treatment modality based on it.</title>
        <authorList>
            <person name="Kim B.-C."/>
            <person name="Lim S."/>
        </authorList>
    </citation>
    <scope>NUCLEOTIDE SEQUENCE [LARGE SCALE GENOMIC DNA]</scope>
    <source>
        <strain evidence="3 4">AD1-86</strain>
    </source>
</reference>